<dbReference type="Proteomes" id="UP001433508">
    <property type="component" value="Unassembled WGS sequence"/>
</dbReference>
<accession>A0ACC3T3H0</accession>
<gene>
    <name evidence="1" type="ORF">V1525DRAFT_403654</name>
</gene>
<comment type="caution">
    <text evidence="1">The sequence shown here is derived from an EMBL/GenBank/DDBJ whole genome shotgun (WGS) entry which is preliminary data.</text>
</comment>
<keyword evidence="2" id="KW-1185">Reference proteome</keyword>
<name>A0ACC3T3H0_LIPKO</name>
<protein>
    <submittedName>
        <fullName evidence="1">Uncharacterized protein</fullName>
    </submittedName>
</protein>
<proteinExistence type="predicted"/>
<organism evidence="1 2">
    <name type="scientific">Lipomyces kononenkoae</name>
    <name type="common">Yeast</name>
    <dbReference type="NCBI Taxonomy" id="34357"/>
    <lineage>
        <taxon>Eukaryota</taxon>
        <taxon>Fungi</taxon>
        <taxon>Dikarya</taxon>
        <taxon>Ascomycota</taxon>
        <taxon>Saccharomycotina</taxon>
        <taxon>Lipomycetes</taxon>
        <taxon>Lipomycetales</taxon>
        <taxon>Lipomycetaceae</taxon>
        <taxon>Lipomyces</taxon>
    </lineage>
</organism>
<reference evidence="2" key="1">
    <citation type="journal article" date="2024" name="Front. Bioeng. Biotechnol.">
        <title>Genome-scale model development and genomic sequencing of the oleaginous clade Lipomyces.</title>
        <authorList>
            <person name="Czajka J.J."/>
            <person name="Han Y."/>
            <person name="Kim J."/>
            <person name="Mondo S.J."/>
            <person name="Hofstad B.A."/>
            <person name="Robles A."/>
            <person name="Haridas S."/>
            <person name="Riley R."/>
            <person name="LaButti K."/>
            <person name="Pangilinan J."/>
            <person name="Andreopoulos W."/>
            <person name="Lipzen A."/>
            <person name="Yan J."/>
            <person name="Wang M."/>
            <person name="Ng V."/>
            <person name="Grigoriev I.V."/>
            <person name="Spatafora J.W."/>
            <person name="Magnuson J.K."/>
            <person name="Baker S.E."/>
            <person name="Pomraning K.R."/>
        </authorList>
    </citation>
    <scope>NUCLEOTIDE SEQUENCE [LARGE SCALE GENOMIC DNA]</scope>
    <source>
        <strain evidence="2">CBS 7786</strain>
    </source>
</reference>
<evidence type="ECO:0000313" key="2">
    <source>
        <dbReference type="Proteomes" id="UP001433508"/>
    </source>
</evidence>
<sequence length="520" mass="59298">MKRIILLCDGTWQDSLSQTHWYPSNVSRLARAIKPVSSNGVEQVVYYHPGVGSAGGLVDFFLGGTFGSGIMQQMRDLYSYLSYNYAPGDEIFFFGFSRGSYMVRALCGLVMDFGILSKAGMSEFVEVFRLYMTKKFAKNVKLQELQARLVKNGVLTLPVDGNNEKQKRITVKAIGCFDTVGSLGVPRMFTWQKDDYRFLDLKLNSNVEHAFHALALDEPRIVFQPTLWFFDPKGPHFDNYKQVWFTGNHENVGGGPMYGTAPGTNFLPPSHQVRIPNYMSEGALAWVLGKLFAQVPNVLSDGTLIWMVSNCQGLLDFDDKYLHMDIRGGHTRRDGELNYRETVLQYKEKEPVFYRGPINYNIFFILMGAIPFWPWPPRDVGGYYAWEKDYDWFFVRWLKWLRHLIFGKPADDRGLVTKEQVHVSVYNRDAISGTESRALRNVVLDPPPPSSSSADNGGDVISEKQKNGTHHDHHHHDDPASPAPVSEKCKKRIQIATYSDFEEIFWIDEGQNIHDRTKAC</sequence>
<dbReference type="EMBL" id="MU971367">
    <property type="protein sequence ID" value="KAK9237607.1"/>
    <property type="molecule type" value="Genomic_DNA"/>
</dbReference>
<evidence type="ECO:0000313" key="1">
    <source>
        <dbReference type="EMBL" id="KAK9237607.1"/>
    </source>
</evidence>